<dbReference type="Pfam" id="PF00071">
    <property type="entry name" value="Ras"/>
    <property type="match status" value="1"/>
</dbReference>
<keyword evidence="1" id="KW-0547">Nucleotide-binding</keyword>
<organism evidence="3 4">
    <name type="scientific">Tritrichomonas musculus</name>
    <dbReference type="NCBI Taxonomy" id="1915356"/>
    <lineage>
        <taxon>Eukaryota</taxon>
        <taxon>Metamonada</taxon>
        <taxon>Parabasalia</taxon>
        <taxon>Tritrichomonadida</taxon>
        <taxon>Tritrichomonadidae</taxon>
        <taxon>Tritrichomonas</taxon>
    </lineage>
</organism>
<dbReference type="SMART" id="SM00173">
    <property type="entry name" value="RAS"/>
    <property type="match status" value="1"/>
</dbReference>
<reference evidence="3 4" key="1">
    <citation type="submission" date="2024-04" db="EMBL/GenBank/DDBJ databases">
        <title>Tritrichomonas musculus Genome.</title>
        <authorList>
            <person name="Alves-Ferreira E."/>
            <person name="Grigg M."/>
            <person name="Lorenzi H."/>
            <person name="Galac M."/>
        </authorList>
    </citation>
    <scope>NUCLEOTIDE SEQUENCE [LARGE SCALE GENOMIC DNA]</scope>
    <source>
        <strain evidence="3 4">EAF2021</strain>
    </source>
</reference>
<dbReference type="InterPro" id="IPR027417">
    <property type="entry name" value="P-loop_NTPase"/>
</dbReference>
<accession>A0ABR2JMP4</accession>
<dbReference type="SUPFAM" id="SSF52540">
    <property type="entry name" value="P-loop containing nucleoside triphosphate hydrolases"/>
    <property type="match status" value="1"/>
</dbReference>
<keyword evidence="4" id="KW-1185">Reference proteome</keyword>
<dbReference type="SMART" id="SM00175">
    <property type="entry name" value="RAB"/>
    <property type="match status" value="1"/>
</dbReference>
<dbReference type="InterPro" id="IPR050227">
    <property type="entry name" value="Rab"/>
</dbReference>
<dbReference type="EMBL" id="JAPFFF010000011">
    <property type="protein sequence ID" value="KAK8878662.1"/>
    <property type="molecule type" value="Genomic_DNA"/>
</dbReference>
<evidence type="ECO:0008006" key="5">
    <source>
        <dbReference type="Google" id="ProtNLM"/>
    </source>
</evidence>
<dbReference type="CDD" id="cd00154">
    <property type="entry name" value="Rab"/>
    <property type="match status" value="1"/>
</dbReference>
<gene>
    <name evidence="3" type="ORF">M9Y10_005442</name>
</gene>
<evidence type="ECO:0000256" key="1">
    <source>
        <dbReference type="ARBA" id="ARBA00022741"/>
    </source>
</evidence>
<dbReference type="PANTHER" id="PTHR47977">
    <property type="entry name" value="RAS-RELATED PROTEIN RAB"/>
    <property type="match status" value="1"/>
</dbReference>
<evidence type="ECO:0000313" key="4">
    <source>
        <dbReference type="Proteomes" id="UP001470230"/>
    </source>
</evidence>
<dbReference type="SMART" id="SM00174">
    <property type="entry name" value="RHO"/>
    <property type="match status" value="1"/>
</dbReference>
<name>A0ABR2JMP4_9EUKA</name>
<protein>
    <recommendedName>
        <fullName evidence="5">Small GTP-binding protein</fullName>
    </recommendedName>
</protein>
<dbReference type="Proteomes" id="UP001470230">
    <property type="component" value="Unassembled WGS sequence"/>
</dbReference>
<dbReference type="PRINTS" id="PR00449">
    <property type="entry name" value="RASTRNSFRMNG"/>
</dbReference>
<dbReference type="InterPro" id="IPR001806">
    <property type="entry name" value="Small_GTPase"/>
</dbReference>
<evidence type="ECO:0000313" key="3">
    <source>
        <dbReference type="EMBL" id="KAK8878662.1"/>
    </source>
</evidence>
<evidence type="ECO:0000256" key="2">
    <source>
        <dbReference type="ARBA" id="ARBA00023134"/>
    </source>
</evidence>
<dbReference type="NCBIfam" id="TIGR00231">
    <property type="entry name" value="small_GTP"/>
    <property type="match status" value="1"/>
</dbReference>
<proteinExistence type="predicted"/>
<dbReference type="Gene3D" id="3.40.50.300">
    <property type="entry name" value="P-loop containing nucleotide triphosphate hydrolases"/>
    <property type="match status" value="1"/>
</dbReference>
<dbReference type="InterPro" id="IPR005225">
    <property type="entry name" value="Small_GTP-bd"/>
</dbReference>
<keyword evidence="2" id="KW-0342">GTP-binding</keyword>
<comment type="caution">
    <text evidence="3">The sequence shown here is derived from an EMBL/GenBank/DDBJ whole genome shotgun (WGS) entry which is preliminary data.</text>
</comment>
<sequence length="196" mass="22183">MQQVPRTKQRLKIVLVGNSGVGKTCLISSYLRHQFDPQSLATVSPTYSSIDVKNSSGNFVCLEIWDTAGQERFHSVSQMFFRNSSIAMICYEAGDKESAKSIPDWIEKVRDESPDCDIFIVITKSDLFSGKEHSLIMKESQQMFASLNPARYFLTSAVSFKGIHELFIAASDMPFQRKSESEQCDVETEPQRKCRC</sequence>
<dbReference type="PROSITE" id="PS51419">
    <property type="entry name" value="RAB"/>
    <property type="match status" value="1"/>
</dbReference>